<dbReference type="InterPro" id="IPR050164">
    <property type="entry name" value="Peptidase_C19"/>
</dbReference>
<dbReference type="VEuPathDB" id="TrichDB:TVAG_204420"/>
<organism evidence="2 3">
    <name type="scientific">Trichomonas vaginalis (strain ATCC PRA-98 / G3)</name>
    <dbReference type="NCBI Taxonomy" id="412133"/>
    <lineage>
        <taxon>Eukaryota</taxon>
        <taxon>Metamonada</taxon>
        <taxon>Parabasalia</taxon>
        <taxon>Trichomonadida</taxon>
        <taxon>Trichomonadidae</taxon>
        <taxon>Trichomonas</taxon>
    </lineage>
</organism>
<evidence type="ECO:0000313" key="2">
    <source>
        <dbReference type="EMBL" id="EAX95100.1"/>
    </source>
</evidence>
<reference evidence="2" key="1">
    <citation type="submission" date="2006-10" db="EMBL/GenBank/DDBJ databases">
        <authorList>
            <person name="Amadeo P."/>
            <person name="Zhao Q."/>
            <person name="Wortman J."/>
            <person name="Fraser-Liggett C."/>
            <person name="Carlton J."/>
        </authorList>
    </citation>
    <scope>NUCLEOTIDE SEQUENCE</scope>
    <source>
        <strain evidence="2">G3</strain>
    </source>
</reference>
<dbReference type="GO" id="GO:0031647">
    <property type="term" value="P:regulation of protein stability"/>
    <property type="evidence" value="ECO:0000318"/>
    <property type="project" value="GO_Central"/>
</dbReference>
<evidence type="ECO:0000313" key="3">
    <source>
        <dbReference type="Proteomes" id="UP000001542"/>
    </source>
</evidence>
<dbReference type="Gene3D" id="3.90.70.10">
    <property type="entry name" value="Cysteine proteinases"/>
    <property type="match status" value="1"/>
</dbReference>
<dbReference type="InParanoid" id="A2FJ36"/>
<protein>
    <recommendedName>
        <fullName evidence="1">USP domain-containing protein</fullName>
    </recommendedName>
</protein>
<evidence type="ECO:0000259" key="1">
    <source>
        <dbReference type="PROSITE" id="PS50235"/>
    </source>
</evidence>
<dbReference type="GO" id="GO:0005634">
    <property type="term" value="C:nucleus"/>
    <property type="evidence" value="ECO:0000318"/>
    <property type="project" value="GO_Central"/>
</dbReference>
<dbReference type="InterPro" id="IPR038765">
    <property type="entry name" value="Papain-like_cys_pep_sf"/>
</dbReference>
<dbReference type="Pfam" id="PF00443">
    <property type="entry name" value="UCH"/>
    <property type="match status" value="1"/>
</dbReference>
<sequence length="399" mass="46621">MKHLVQDFTFLGDPIDPAQHNDADEFYFDVVNNVYDILKAENNPFYMRIDGDYEDQATKNVILTINDDKLSFLIKTDVKKTIAQQIDAYIAPEPIQQMSKGVMYDCLLKRKIINLPEVFVFKLERSDSKSYQIQPELVYNGVKFTLCGTIIYHGTIQHGHHYSYCKQGENWYLFNDAQVGKTTWDHVLDESNDSAKMLFYKRVNNGPSSMTSLLADDKKFMHIINKFAKSSIDTDILVCRYATHIEVGRIKEAKETKAKFKKPIPFLLTDDFFKAYLLHRNQSVRIEMFKLFQENFNATKDDWYFDFISDVIVSNKCYLYERKQFWDCCFRVFEPVKTISFVAFQNLASFFVNGCLSGIISKGANVQHLIATIRKCVDKQTLKQHLYKYRSCYGLFPNY</sequence>
<dbReference type="OrthoDB" id="289038at2759"/>
<feature type="domain" description="USP" evidence="1">
    <location>
        <begin position="1"/>
        <end position="203"/>
    </location>
</feature>
<dbReference type="GO" id="GO:0005829">
    <property type="term" value="C:cytosol"/>
    <property type="evidence" value="ECO:0000318"/>
    <property type="project" value="GO_Central"/>
</dbReference>
<dbReference type="SUPFAM" id="SSF54001">
    <property type="entry name" value="Cysteine proteinases"/>
    <property type="match status" value="1"/>
</dbReference>
<dbReference type="Proteomes" id="UP000001542">
    <property type="component" value="Unassembled WGS sequence"/>
</dbReference>
<dbReference type="PROSITE" id="PS50235">
    <property type="entry name" value="USP_3"/>
    <property type="match status" value="1"/>
</dbReference>
<dbReference type="InterPro" id="IPR028889">
    <property type="entry name" value="USP"/>
</dbReference>
<dbReference type="CDD" id="cd02257">
    <property type="entry name" value="Peptidase_C19"/>
    <property type="match status" value="1"/>
</dbReference>
<dbReference type="VEuPathDB" id="TrichDB:TVAGG3_0879350"/>
<dbReference type="AlphaFoldDB" id="A2FJ36"/>
<proteinExistence type="predicted"/>
<keyword evidence="3" id="KW-1185">Reference proteome</keyword>
<dbReference type="GO" id="GO:0004843">
    <property type="term" value="F:cysteine-type deubiquitinase activity"/>
    <property type="evidence" value="ECO:0000318"/>
    <property type="project" value="GO_Central"/>
</dbReference>
<dbReference type="PANTHER" id="PTHR24006:SF664">
    <property type="entry name" value="UBIQUITIN CARBOXYL-TERMINAL HYDROLASE"/>
    <property type="match status" value="1"/>
</dbReference>
<name>A2FJ36_TRIV3</name>
<dbReference type="GO" id="GO:0016579">
    <property type="term" value="P:protein deubiquitination"/>
    <property type="evidence" value="ECO:0007669"/>
    <property type="project" value="InterPro"/>
</dbReference>
<accession>A2FJ36</accession>
<dbReference type="RefSeq" id="XP_001308030.1">
    <property type="nucleotide sequence ID" value="XM_001308029.1"/>
</dbReference>
<dbReference type="KEGG" id="tva:4752844"/>
<dbReference type="EMBL" id="DS113824">
    <property type="protein sequence ID" value="EAX95100.1"/>
    <property type="molecule type" value="Genomic_DNA"/>
</dbReference>
<dbReference type="PANTHER" id="PTHR24006">
    <property type="entry name" value="UBIQUITIN CARBOXYL-TERMINAL HYDROLASE"/>
    <property type="match status" value="1"/>
</dbReference>
<reference evidence="2" key="2">
    <citation type="journal article" date="2007" name="Science">
        <title>Draft genome sequence of the sexually transmitted pathogen Trichomonas vaginalis.</title>
        <authorList>
            <person name="Carlton J.M."/>
            <person name="Hirt R.P."/>
            <person name="Silva J.C."/>
            <person name="Delcher A.L."/>
            <person name="Schatz M."/>
            <person name="Zhao Q."/>
            <person name="Wortman J.R."/>
            <person name="Bidwell S.L."/>
            <person name="Alsmark U.C.M."/>
            <person name="Besteiro S."/>
            <person name="Sicheritz-Ponten T."/>
            <person name="Noel C.J."/>
            <person name="Dacks J.B."/>
            <person name="Foster P.G."/>
            <person name="Simillion C."/>
            <person name="Van de Peer Y."/>
            <person name="Miranda-Saavedra D."/>
            <person name="Barton G.J."/>
            <person name="Westrop G.D."/>
            <person name="Mueller S."/>
            <person name="Dessi D."/>
            <person name="Fiori P.L."/>
            <person name="Ren Q."/>
            <person name="Paulsen I."/>
            <person name="Zhang H."/>
            <person name="Bastida-Corcuera F.D."/>
            <person name="Simoes-Barbosa A."/>
            <person name="Brown M.T."/>
            <person name="Hayes R.D."/>
            <person name="Mukherjee M."/>
            <person name="Okumura C.Y."/>
            <person name="Schneider R."/>
            <person name="Smith A.J."/>
            <person name="Vanacova S."/>
            <person name="Villalvazo M."/>
            <person name="Haas B.J."/>
            <person name="Pertea M."/>
            <person name="Feldblyum T.V."/>
            <person name="Utterback T.R."/>
            <person name="Shu C.L."/>
            <person name="Osoegawa K."/>
            <person name="de Jong P.J."/>
            <person name="Hrdy I."/>
            <person name="Horvathova L."/>
            <person name="Zubacova Z."/>
            <person name="Dolezal P."/>
            <person name="Malik S.B."/>
            <person name="Logsdon J.M. Jr."/>
            <person name="Henze K."/>
            <person name="Gupta A."/>
            <person name="Wang C.C."/>
            <person name="Dunne R.L."/>
            <person name="Upcroft J.A."/>
            <person name="Upcroft P."/>
            <person name="White O."/>
            <person name="Salzberg S.L."/>
            <person name="Tang P."/>
            <person name="Chiu C.-H."/>
            <person name="Lee Y.-S."/>
            <person name="Embley T.M."/>
            <person name="Coombs G.H."/>
            <person name="Mottram J.C."/>
            <person name="Tachezy J."/>
            <person name="Fraser-Liggett C.M."/>
            <person name="Johnson P.J."/>
        </authorList>
    </citation>
    <scope>NUCLEOTIDE SEQUENCE [LARGE SCALE GENOMIC DNA]</scope>
    <source>
        <strain evidence="2">G3</strain>
    </source>
</reference>
<gene>
    <name evidence="2" type="ORF">TVAG_204420</name>
</gene>
<dbReference type="InterPro" id="IPR001394">
    <property type="entry name" value="Peptidase_C19_UCH"/>
</dbReference>